<dbReference type="GO" id="GO:0005634">
    <property type="term" value="C:nucleus"/>
    <property type="evidence" value="ECO:0007669"/>
    <property type="project" value="TreeGrafter"/>
</dbReference>
<dbReference type="InterPro" id="IPR026907">
    <property type="entry name" value="GCIP-like"/>
</dbReference>
<dbReference type="Proteomes" id="UP001342314">
    <property type="component" value="Unassembled WGS sequence"/>
</dbReference>
<feature type="region of interest" description="Disordered" evidence="1">
    <location>
        <begin position="24"/>
        <end position="49"/>
    </location>
</feature>
<accession>A0AAV5GV01</accession>
<organism evidence="3 4">
    <name type="scientific">Rhodotorula paludigena</name>
    <dbReference type="NCBI Taxonomy" id="86838"/>
    <lineage>
        <taxon>Eukaryota</taxon>
        <taxon>Fungi</taxon>
        <taxon>Dikarya</taxon>
        <taxon>Basidiomycota</taxon>
        <taxon>Pucciniomycotina</taxon>
        <taxon>Microbotryomycetes</taxon>
        <taxon>Sporidiobolales</taxon>
        <taxon>Sporidiobolaceae</taxon>
        <taxon>Rhodotorula</taxon>
    </lineage>
</organism>
<evidence type="ECO:0000313" key="3">
    <source>
        <dbReference type="EMBL" id="GJN94093.1"/>
    </source>
</evidence>
<comment type="caution">
    <text evidence="3">The sequence shown here is derived from an EMBL/GenBank/DDBJ whole genome shotgun (WGS) entry which is preliminary data.</text>
</comment>
<evidence type="ECO:0000313" key="4">
    <source>
        <dbReference type="Proteomes" id="UP001342314"/>
    </source>
</evidence>
<feature type="region of interest" description="Disordered" evidence="1">
    <location>
        <begin position="200"/>
        <end position="236"/>
    </location>
</feature>
<feature type="domain" description="Cyclin-D1-binding protein 1-like N-terminal" evidence="2">
    <location>
        <begin position="61"/>
        <end position="200"/>
    </location>
</feature>
<dbReference type="InterPro" id="IPR049317">
    <property type="entry name" value="GCIP-like_N"/>
</dbReference>
<keyword evidence="4" id="KW-1185">Reference proteome</keyword>
<dbReference type="PANTHER" id="PTHR15492">
    <property type="entry name" value="CYCLIN D1-BINDING PROTEIN 1"/>
    <property type="match status" value="1"/>
</dbReference>
<evidence type="ECO:0000256" key="1">
    <source>
        <dbReference type="SAM" id="MobiDB-lite"/>
    </source>
</evidence>
<dbReference type="Gene3D" id="1.20.1410.10">
    <property type="entry name" value="I/LWEQ domain"/>
    <property type="match status" value="1"/>
</dbReference>
<name>A0AAV5GV01_9BASI</name>
<sequence>MARLEQVLQLVSTVDEAAATALASLKQPRPLPTSPPSSSPSTSSSAPPPLADVRSDFVAHLQTLNKEITAISLALKPPVSLEAVKGTLDKLVPILDKLRFVFDCLPRDGSVLAKKITWSAQECLEAFQSYLASTASTLSAPPASAKKERDSQLIATKAVWAVVEKAAALPQDELDAERASWRDTLQLLDDCLDEIKELSQEAEQGADEPEEEEEDADEDDDEDDFGSSRPLSAPERERATAAHLLLRLSRLLVNRLLTRTAPPSPPAALVAPAFLASAHSLISRLSALADDLAAALEPPQDELGEVADELGGVADELAAVIEKAVDGADDAAVTAAEKQWLAMWRKQRDTARAKLEAI</sequence>
<protein>
    <recommendedName>
        <fullName evidence="2">Cyclin-D1-binding protein 1-like N-terminal domain-containing protein</fullName>
    </recommendedName>
</protein>
<dbReference type="PANTHER" id="PTHR15492:SF1">
    <property type="entry name" value="CYCLIN-D1-BINDING PROTEIN 1"/>
    <property type="match status" value="1"/>
</dbReference>
<proteinExistence type="predicted"/>
<feature type="compositionally biased region" description="Acidic residues" evidence="1">
    <location>
        <begin position="204"/>
        <end position="225"/>
    </location>
</feature>
<dbReference type="AlphaFoldDB" id="A0AAV5GV01"/>
<dbReference type="Pfam" id="PF13324">
    <property type="entry name" value="GCIP_N"/>
    <property type="match status" value="1"/>
</dbReference>
<gene>
    <name evidence="3" type="ORF">Rhopal_007167-T1</name>
</gene>
<evidence type="ECO:0000259" key="2">
    <source>
        <dbReference type="Pfam" id="PF13324"/>
    </source>
</evidence>
<dbReference type="EMBL" id="BQKY01000016">
    <property type="protein sequence ID" value="GJN94093.1"/>
    <property type="molecule type" value="Genomic_DNA"/>
</dbReference>
<reference evidence="3 4" key="1">
    <citation type="submission" date="2021-12" db="EMBL/GenBank/DDBJ databases">
        <title>High titer production of polyol ester of fatty acids by Rhodotorula paludigena BS15 towards product separation-free biomass refinery.</title>
        <authorList>
            <person name="Mano J."/>
            <person name="Ono H."/>
            <person name="Tanaka T."/>
            <person name="Naito K."/>
            <person name="Sushida H."/>
            <person name="Ike M."/>
            <person name="Tokuyasu K."/>
            <person name="Kitaoka M."/>
        </authorList>
    </citation>
    <scope>NUCLEOTIDE SEQUENCE [LARGE SCALE GENOMIC DNA]</scope>
    <source>
        <strain evidence="3 4">BS15</strain>
    </source>
</reference>
<feature type="compositionally biased region" description="Pro residues" evidence="1">
    <location>
        <begin position="29"/>
        <end position="38"/>
    </location>
</feature>